<dbReference type="InterPro" id="IPR052923">
    <property type="entry name" value="UPF0718"/>
</dbReference>
<dbReference type="EMBL" id="UOGB01000212">
    <property type="protein sequence ID" value="VAX21651.1"/>
    <property type="molecule type" value="Genomic_DNA"/>
</dbReference>
<evidence type="ECO:0000256" key="4">
    <source>
        <dbReference type="ARBA" id="ARBA00022692"/>
    </source>
</evidence>
<keyword evidence="4 7" id="KW-0812">Transmembrane</keyword>
<name>A0A3B1C4T3_9ZZZZ</name>
<dbReference type="PANTHER" id="PTHR34184">
    <property type="entry name" value="UPF0718 PROTEIN YCGR"/>
    <property type="match status" value="1"/>
</dbReference>
<feature type="transmembrane region" description="Helical" evidence="7">
    <location>
        <begin position="218"/>
        <end position="236"/>
    </location>
</feature>
<evidence type="ECO:0000313" key="8">
    <source>
        <dbReference type="EMBL" id="VAX21651.1"/>
    </source>
</evidence>
<feature type="transmembrane region" description="Helical" evidence="7">
    <location>
        <begin position="115"/>
        <end position="135"/>
    </location>
</feature>
<dbReference type="AlphaFoldDB" id="A0A3B1C4T3"/>
<evidence type="ECO:0000256" key="6">
    <source>
        <dbReference type="ARBA" id="ARBA00023136"/>
    </source>
</evidence>
<dbReference type="NCBIfam" id="NF033936">
    <property type="entry name" value="CuZnOut_SO0444"/>
    <property type="match status" value="1"/>
</dbReference>
<feature type="transmembrane region" description="Helical" evidence="7">
    <location>
        <begin position="56"/>
        <end position="77"/>
    </location>
</feature>
<dbReference type="GO" id="GO:0005886">
    <property type="term" value="C:plasma membrane"/>
    <property type="evidence" value="ECO:0007669"/>
    <property type="project" value="UniProtKB-SubCell"/>
</dbReference>
<comment type="similarity">
    <text evidence="2">Belongs to the UPF0718 family.</text>
</comment>
<feature type="transmembrane region" description="Helical" evidence="7">
    <location>
        <begin position="283"/>
        <end position="308"/>
    </location>
</feature>
<sequence>MNTLTLIIASTWTILEDSAVFILFGFTLAGIIKVYLPMGAVKKSLGGRNFGSVAKAALIGVPLPLCSCSVIPTAVALRKAGAGKGATSAFLISTPESGVDSISISYALLDPLMTVFRPLAAFLTAFFAGLLETLIGKDDFVISTEQKSAEASCRSSECKKNAVADDGGVTGRLLEIVRFAFIEMMDDLAGWMMFGLVFAGVIMALVPEKFFTEFFNESYLAMPAMLLMGVPIYICASSSTPMAAVMIIKGLSPGAALVFLLAGPATNISTIMILRNFMGARSMWIYLFSIAFCSIGLGLTLDWIYGALAIDPSATMGKAAEIFPKSVETTSAVIFTALTARSILKQYWRKFEHFIRPVKQKASVGD</sequence>
<feature type="transmembrane region" description="Helical" evidence="7">
    <location>
        <begin position="12"/>
        <end position="36"/>
    </location>
</feature>
<accession>A0A3B1C4T3</accession>
<gene>
    <name evidence="8" type="ORF">MNBD_NITROSPINAE03-1791</name>
</gene>
<feature type="transmembrane region" description="Helical" evidence="7">
    <location>
        <begin position="188"/>
        <end position="206"/>
    </location>
</feature>
<keyword evidence="6 7" id="KW-0472">Membrane</keyword>
<comment type="subcellular location">
    <subcellularLocation>
        <location evidence="1">Cell membrane</location>
        <topology evidence="1">Multi-pass membrane protein</topology>
    </subcellularLocation>
</comment>
<organism evidence="8">
    <name type="scientific">hydrothermal vent metagenome</name>
    <dbReference type="NCBI Taxonomy" id="652676"/>
    <lineage>
        <taxon>unclassified sequences</taxon>
        <taxon>metagenomes</taxon>
        <taxon>ecological metagenomes</taxon>
    </lineage>
</organism>
<dbReference type="Pfam" id="PF03773">
    <property type="entry name" value="ArsP_1"/>
    <property type="match status" value="1"/>
</dbReference>
<evidence type="ECO:0000256" key="7">
    <source>
        <dbReference type="SAM" id="Phobius"/>
    </source>
</evidence>
<dbReference type="PANTHER" id="PTHR34184:SF4">
    <property type="entry name" value="UPF0718 PROTEIN YCGR"/>
    <property type="match status" value="1"/>
</dbReference>
<reference evidence="8" key="1">
    <citation type="submission" date="2018-06" db="EMBL/GenBank/DDBJ databases">
        <authorList>
            <person name="Zhirakovskaya E."/>
        </authorList>
    </citation>
    <scope>NUCLEOTIDE SEQUENCE</scope>
</reference>
<dbReference type="InterPro" id="IPR005524">
    <property type="entry name" value="DUF318"/>
</dbReference>
<keyword evidence="5 7" id="KW-1133">Transmembrane helix</keyword>
<evidence type="ECO:0000256" key="5">
    <source>
        <dbReference type="ARBA" id="ARBA00022989"/>
    </source>
</evidence>
<proteinExistence type="inferred from homology"/>
<keyword evidence="3" id="KW-1003">Cell membrane</keyword>
<evidence type="ECO:0000256" key="1">
    <source>
        <dbReference type="ARBA" id="ARBA00004651"/>
    </source>
</evidence>
<evidence type="ECO:0000256" key="3">
    <source>
        <dbReference type="ARBA" id="ARBA00022475"/>
    </source>
</evidence>
<protein>
    <submittedName>
        <fullName evidence="8">Uncharacterized membrane protein, YraQ family</fullName>
    </submittedName>
</protein>
<evidence type="ECO:0000256" key="2">
    <source>
        <dbReference type="ARBA" id="ARBA00006386"/>
    </source>
</evidence>